<dbReference type="UniPathway" id="UPA00219"/>
<evidence type="ECO:0000256" key="11">
    <source>
        <dbReference type="ARBA" id="ARBA00022670"/>
    </source>
</evidence>
<evidence type="ECO:0000256" key="16">
    <source>
        <dbReference type="ARBA" id="ARBA00022960"/>
    </source>
</evidence>
<dbReference type="Pfam" id="PF00905">
    <property type="entry name" value="Transpeptidase"/>
    <property type="match status" value="1"/>
</dbReference>
<evidence type="ECO:0000256" key="23">
    <source>
        <dbReference type="ARBA" id="ARBA00023316"/>
    </source>
</evidence>
<keyword evidence="23" id="KW-0961">Cell wall biogenesis/degradation</keyword>
<dbReference type="GO" id="GO:0071555">
    <property type="term" value="P:cell wall organization"/>
    <property type="evidence" value="ECO:0007669"/>
    <property type="project" value="UniProtKB-KW"/>
</dbReference>
<evidence type="ECO:0000256" key="10">
    <source>
        <dbReference type="ARBA" id="ARBA00022645"/>
    </source>
</evidence>
<dbReference type="Proteomes" id="UP000294656">
    <property type="component" value="Unassembled WGS sequence"/>
</dbReference>
<evidence type="ECO:0000256" key="24">
    <source>
        <dbReference type="ARBA" id="ARBA00034000"/>
    </source>
</evidence>
<dbReference type="GO" id="GO:0046677">
    <property type="term" value="P:response to antibiotic"/>
    <property type="evidence" value="ECO:0007669"/>
    <property type="project" value="UniProtKB-KW"/>
</dbReference>
<dbReference type="GO" id="GO:0008658">
    <property type="term" value="F:penicillin binding"/>
    <property type="evidence" value="ECO:0007669"/>
    <property type="project" value="InterPro"/>
</dbReference>
<comment type="function">
    <text evidence="1">Cell wall formation. Synthesis of cross-linked peptidoglycan from the lipid intermediates. The enzyme has a penicillin-insensitive transglycosylase N-terminal domain (formation of linear glycan strands) and a penicillin-sensitive transpeptidase C-terminal domain (cross-linking of the peptide subunits).</text>
</comment>
<evidence type="ECO:0000256" key="3">
    <source>
        <dbReference type="ARBA" id="ARBA00004752"/>
    </source>
</evidence>
<dbReference type="FunFam" id="1.10.3810.10:FF:000003">
    <property type="entry name" value="Penicillin-binding protein 1a"/>
    <property type="match status" value="1"/>
</dbReference>
<comment type="pathway">
    <text evidence="3">Cell wall biogenesis; peptidoglycan biosynthesis.</text>
</comment>
<dbReference type="GO" id="GO:0005886">
    <property type="term" value="C:plasma membrane"/>
    <property type="evidence" value="ECO:0007669"/>
    <property type="project" value="UniProtKB-SubCell"/>
</dbReference>
<keyword evidence="18" id="KW-0573">Peptidoglycan synthesis</keyword>
<feature type="domain" description="Penicillin-binding protein transpeptidase" evidence="30">
    <location>
        <begin position="438"/>
        <end position="698"/>
    </location>
</feature>
<evidence type="ECO:0000256" key="6">
    <source>
        <dbReference type="ARBA" id="ARBA00012448"/>
    </source>
</evidence>
<keyword evidence="16" id="KW-0133">Cell shape</keyword>
<proteinExistence type="inferred from homology"/>
<feature type="transmembrane region" description="Helical" evidence="29">
    <location>
        <begin position="7"/>
        <end position="28"/>
    </location>
</feature>
<evidence type="ECO:0000256" key="29">
    <source>
        <dbReference type="SAM" id="Phobius"/>
    </source>
</evidence>
<feature type="domain" description="Penicillin-binding protein OB-like" evidence="32">
    <location>
        <begin position="317"/>
        <end position="433"/>
    </location>
</feature>
<dbReference type="EC" id="2.4.99.28" evidence="25"/>
<evidence type="ECO:0000256" key="7">
    <source>
        <dbReference type="ARBA" id="ARBA00018638"/>
    </source>
</evidence>
<evidence type="ECO:0000256" key="20">
    <source>
        <dbReference type="ARBA" id="ARBA00023136"/>
    </source>
</evidence>
<comment type="similarity">
    <text evidence="5">In the N-terminal section; belongs to the glycosyltransferase 51 family.</text>
</comment>
<evidence type="ECO:0000256" key="26">
    <source>
        <dbReference type="ARBA" id="ARBA00049902"/>
    </source>
</evidence>
<dbReference type="OrthoDB" id="9766909at2"/>
<dbReference type="InterPro" id="IPR001460">
    <property type="entry name" value="PCN-bd_Tpept"/>
</dbReference>
<evidence type="ECO:0000313" key="34">
    <source>
        <dbReference type="Proteomes" id="UP000294656"/>
    </source>
</evidence>
<name>A0A4R6M308_9GAMM</name>
<dbReference type="GO" id="GO:0006508">
    <property type="term" value="P:proteolysis"/>
    <property type="evidence" value="ECO:0007669"/>
    <property type="project" value="UniProtKB-KW"/>
</dbReference>
<evidence type="ECO:0000256" key="28">
    <source>
        <dbReference type="SAM" id="MobiDB-lite"/>
    </source>
</evidence>
<comment type="subcellular location">
    <subcellularLocation>
        <location evidence="2">Cell inner membrane</location>
        <topology evidence="2">Single-pass type II membrane protein</topology>
    </subcellularLocation>
</comment>
<evidence type="ECO:0000256" key="9">
    <source>
        <dbReference type="ARBA" id="ARBA00022519"/>
    </source>
</evidence>
<comment type="pathway">
    <text evidence="27">Glycan biosynthesis.</text>
</comment>
<comment type="catalytic activity">
    <reaction evidence="24">
        <text>Preferential cleavage: (Ac)2-L-Lys-D-Ala-|-D-Ala. Also transpeptidation of peptidyl-alanyl moieties that are N-acyl substituents of D-alanine.</text>
        <dbReference type="EC" id="3.4.16.4"/>
    </reaction>
</comment>
<dbReference type="GO" id="GO:0009252">
    <property type="term" value="P:peptidoglycan biosynthetic process"/>
    <property type="evidence" value="ECO:0007669"/>
    <property type="project" value="UniProtKB-UniPathway"/>
</dbReference>
<dbReference type="InterPro" id="IPR031376">
    <property type="entry name" value="PCB_OB"/>
</dbReference>
<keyword evidence="19 29" id="KW-1133">Transmembrane helix</keyword>
<comment type="similarity">
    <text evidence="4">In the C-terminal section; belongs to the transpeptidase family.</text>
</comment>
<evidence type="ECO:0000256" key="25">
    <source>
        <dbReference type="ARBA" id="ARBA00044770"/>
    </source>
</evidence>
<protein>
    <recommendedName>
        <fullName evidence="7">Penicillin-binding protein 1A</fullName>
        <ecNumber evidence="25">2.4.99.28</ecNumber>
        <ecNumber evidence="6">3.4.16.4</ecNumber>
    </recommendedName>
</protein>
<dbReference type="InterPro" id="IPR050396">
    <property type="entry name" value="Glycosyltr_51/Transpeptidase"/>
</dbReference>
<keyword evidence="8" id="KW-1003">Cell membrane</keyword>
<evidence type="ECO:0000256" key="5">
    <source>
        <dbReference type="ARBA" id="ARBA00007739"/>
    </source>
</evidence>
<keyword evidence="14 29" id="KW-0812">Transmembrane</keyword>
<evidence type="ECO:0000256" key="14">
    <source>
        <dbReference type="ARBA" id="ARBA00022692"/>
    </source>
</evidence>
<dbReference type="InterPro" id="IPR012338">
    <property type="entry name" value="Beta-lactam/transpept-like"/>
</dbReference>
<evidence type="ECO:0000256" key="15">
    <source>
        <dbReference type="ARBA" id="ARBA00022801"/>
    </source>
</evidence>
<evidence type="ECO:0000256" key="17">
    <source>
        <dbReference type="ARBA" id="ARBA00022968"/>
    </source>
</evidence>
<evidence type="ECO:0000256" key="22">
    <source>
        <dbReference type="ARBA" id="ARBA00023268"/>
    </source>
</evidence>
<comment type="caution">
    <text evidence="33">The sequence shown here is derived from an EMBL/GenBank/DDBJ whole genome shotgun (WGS) entry which is preliminary data.</text>
</comment>
<dbReference type="EC" id="3.4.16.4" evidence="6"/>
<dbReference type="GO" id="GO:0008360">
    <property type="term" value="P:regulation of cell shape"/>
    <property type="evidence" value="ECO:0007669"/>
    <property type="project" value="UniProtKB-KW"/>
</dbReference>
<dbReference type="PANTHER" id="PTHR32282">
    <property type="entry name" value="BINDING PROTEIN TRANSPEPTIDASE, PUTATIVE-RELATED"/>
    <property type="match status" value="1"/>
</dbReference>
<keyword evidence="10" id="KW-0121">Carboxypeptidase</keyword>
<gene>
    <name evidence="33" type="ORF">DFP79_3495</name>
</gene>
<sequence length="824" mass="91861">MSKFIKIFLGLGILGTLAAAGIAIGMYYQVKDKIPTVAELKDIELQIPLRIYTADAKLIGEYGEQRRTPINFDEIPKNLENAILAAEDTNFYHHPGIDIMGMARAAFQLVSSGRIRGGGSTITMQVARNYFLSFEQTFTRKFTEILISLKMEQELSKQEILELYVNKIYLGKRAYGFEAAAQVYYGKPLAELNLAQLAMIAGLPKAPSLYNPIVNPSRALIRRNWILQRMLSLGMIEKLSYQDAVEAPVSAKNHGVSPDIEASYVSEMVRSELYETFGKDLYNEGLKVYTTIISDRQEAANKAIYNGVLSYDERHGYRGPLESRPDLIAADLKEQTKELKAISNVKGWQTAIVIQTEEQTLDARLENGDQITLSWDALKWAKPYIDENKTGPEPKTTADILVSGDIVQLRPIETTTEETGEKVQTWRLAQTPAAQSALVSLDSHNGAIQSLVGGFDYYENKFNRVTQSKRQPGSNFKPFVYSSALSRGYTAASIINDAPVVFHDKNLATAWRPTNDGGKFYGPTRLRQALYRSQNVVSVRLLDEMGIKPTLEFLRRFGFNPEKLPHNLSLSLGSANLSPLQIATGYAVFSNGGFRVQPHLIARVEDRNGKLLFQSEPMTVCKQCTLLEKASEDESQMGLFNVAGNFSTLPVAPRVLDPEVAYIIYDIMRDVIKYGTGRRARVLKRDDIAGKTGTTNDGRDAWFSGFNGQVVTSVWSGFDNSSPLGRGEWGGSVSLPSWISYMRHVLDEEPKSYIDKPSSLVTVRIDPKSGERALPGQKNAIFEVFRKTNVPAKRVVAVQKTEPQSTVSETQREEKTESALENLF</sequence>
<keyword evidence="9" id="KW-0997">Cell inner membrane</keyword>
<dbReference type="RefSeq" id="WP_133505180.1">
    <property type="nucleotide sequence ID" value="NZ_SNXC01000016.1"/>
</dbReference>
<dbReference type="Gene3D" id="1.10.3810.10">
    <property type="entry name" value="Biosynthetic peptidoglycan transglycosylase-like"/>
    <property type="match status" value="1"/>
</dbReference>
<keyword evidence="11" id="KW-0645">Protease</keyword>
<evidence type="ECO:0000259" key="32">
    <source>
        <dbReference type="Pfam" id="PF17092"/>
    </source>
</evidence>
<dbReference type="EMBL" id="SNXC01000016">
    <property type="protein sequence ID" value="TDO95564.1"/>
    <property type="molecule type" value="Genomic_DNA"/>
</dbReference>
<keyword evidence="17" id="KW-0735">Signal-anchor</keyword>
<evidence type="ECO:0000256" key="19">
    <source>
        <dbReference type="ARBA" id="ARBA00022989"/>
    </source>
</evidence>
<reference evidence="33 34" key="1">
    <citation type="submission" date="2019-03" db="EMBL/GenBank/DDBJ databases">
        <title>Genomic Encyclopedia of Type Strains, Phase III (KMG-III): the genomes of soil and plant-associated and newly described type strains.</title>
        <authorList>
            <person name="Whitman W."/>
        </authorList>
    </citation>
    <scope>NUCLEOTIDE SEQUENCE [LARGE SCALE GENOMIC DNA]</scope>
    <source>
        <strain evidence="33 34">CECT 7378</strain>
    </source>
</reference>
<evidence type="ECO:0000256" key="21">
    <source>
        <dbReference type="ARBA" id="ARBA00023251"/>
    </source>
</evidence>
<evidence type="ECO:0000259" key="30">
    <source>
        <dbReference type="Pfam" id="PF00905"/>
    </source>
</evidence>
<evidence type="ECO:0000259" key="31">
    <source>
        <dbReference type="Pfam" id="PF00912"/>
    </source>
</evidence>
<dbReference type="InterPro" id="IPR023346">
    <property type="entry name" value="Lysozyme-like_dom_sf"/>
</dbReference>
<evidence type="ECO:0000256" key="8">
    <source>
        <dbReference type="ARBA" id="ARBA00022475"/>
    </source>
</evidence>
<evidence type="ECO:0000256" key="2">
    <source>
        <dbReference type="ARBA" id="ARBA00004249"/>
    </source>
</evidence>
<organism evidence="33 34">
    <name type="scientific">Marinomonas balearica</name>
    <dbReference type="NCBI Taxonomy" id="491947"/>
    <lineage>
        <taxon>Bacteria</taxon>
        <taxon>Pseudomonadati</taxon>
        <taxon>Pseudomonadota</taxon>
        <taxon>Gammaproteobacteria</taxon>
        <taxon>Oceanospirillales</taxon>
        <taxon>Oceanospirillaceae</taxon>
        <taxon>Marinomonas</taxon>
    </lineage>
</organism>
<keyword evidence="22" id="KW-0511">Multifunctional enzyme</keyword>
<evidence type="ECO:0000256" key="27">
    <source>
        <dbReference type="ARBA" id="ARBA00060592"/>
    </source>
</evidence>
<dbReference type="InterPro" id="IPR036950">
    <property type="entry name" value="PBP_transglycosylase"/>
</dbReference>
<comment type="catalytic activity">
    <reaction evidence="26">
        <text>[GlcNAc-(1-&gt;4)-Mur2Ac(oyl-L-Ala-gamma-D-Glu-L-Lys-D-Ala-D-Ala)](n)-di-trans,octa-cis-undecaprenyl diphosphate + beta-D-GlcNAc-(1-&gt;4)-Mur2Ac(oyl-L-Ala-gamma-D-Glu-L-Lys-D-Ala-D-Ala)-di-trans,octa-cis-undecaprenyl diphosphate = [GlcNAc-(1-&gt;4)-Mur2Ac(oyl-L-Ala-gamma-D-Glu-L-Lys-D-Ala-D-Ala)](n+1)-di-trans,octa-cis-undecaprenyl diphosphate + di-trans,octa-cis-undecaprenyl diphosphate + H(+)</text>
        <dbReference type="Rhea" id="RHEA:23708"/>
        <dbReference type="Rhea" id="RHEA-COMP:9602"/>
        <dbReference type="Rhea" id="RHEA-COMP:9603"/>
        <dbReference type="ChEBI" id="CHEBI:15378"/>
        <dbReference type="ChEBI" id="CHEBI:58405"/>
        <dbReference type="ChEBI" id="CHEBI:60033"/>
        <dbReference type="ChEBI" id="CHEBI:78435"/>
        <dbReference type="EC" id="2.4.99.28"/>
    </reaction>
</comment>
<dbReference type="AlphaFoldDB" id="A0A4R6M308"/>
<evidence type="ECO:0000256" key="12">
    <source>
        <dbReference type="ARBA" id="ARBA00022676"/>
    </source>
</evidence>
<dbReference type="Pfam" id="PF17092">
    <property type="entry name" value="PCB_OB"/>
    <property type="match status" value="1"/>
</dbReference>
<evidence type="ECO:0000256" key="13">
    <source>
        <dbReference type="ARBA" id="ARBA00022679"/>
    </source>
</evidence>
<dbReference type="InterPro" id="IPR001264">
    <property type="entry name" value="Glyco_trans_51"/>
</dbReference>
<keyword evidence="21" id="KW-0046">Antibiotic resistance</keyword>
<dbReference type="Gene3D" id="3.40.710.10">
    <property type="entry name" value="DD-peptidase/beta-lactamase superfamily"/>
    <property type="match status" value="2"/>
</dbReference>
<dbReference type="NCBIfam" id="TIGR02074">
    <property type="entry name" value="PBP_1a_fam"/>
    <property type="match status" value="1"/>
</dbReference>
<feature type="region of interest" description="Disordered" evidence="28">
    <location>
        <begin position="800"/>
        <end position="824"/>
    </location>
</feature>
<keyword evidence="13" id="KW-0808">Transferase</keyword>
<evidence type="ECO:0000313" key="33">
    <source>
        <dbReference type="EMBL" id="TDO95564.1"/>
    </source>
</evidence>
<dbReference type="GO" id="GO:0030288">
    <property type="term" value="C:outer membrane-bounded periplasmic space"/>
    <property type="evidence" value="ECO:0007669"/>
    <property type="project" value="TreeGrafter"/>
</dbReference>
<feature type="domain" description="Glycosyl transferase family 51" evidence="31">
    <location>
        <begin position="57"/>
        <end position="230"/>
    </location>
</feature>
<dbReference type="PANTHER" id="PTHR32282:SF27">
    <property type="entry name" value="PENICILLIN-BINDING PROTEIN 1A"/>
    <property type="match status" value="1"/>
</dbReference>
<dbReference type="GO" id="GO:0008955">
    <property type="term" value="F:peptidoglycan glycosyltransferase activity"/>
    <property type="evidence" value="ECO:0007669"/>
    <property type="project" value="UniProtKB-EC"/>
</dbReference>
<evidence type="ECO:0000256" key="4">
    <source>
        <dbReference type="ARBA" id="ARBA00007090"/>
    </source>
</evidence>
<dbReference type="SUPFAM" id="SSF53955">
    <property type="entry name" value="Lysozyme-like"/>
    <property type="match status" value="1"/>
</dbReference>
<keyword evidence="12" id="KW-0328">Glycosyltransferase</keyword>
<evidence type="ECO:0000256" key="18">
    <source>
        <dbReference type="ARBA" id="ARBA00022984"/>
    </source>
</evidence>
<dbReference type="SUPFAM" id="SSF56601">
    <property type="entry name" value="beta-lactamase/transpeptidase-like"/>
    <property type="match status" value="1"/>
</dbReference>
<dbReference type="GO" id="GO:0009002">
    <property type="term" value="F:serine-type D-Ala-D-Ala carboxypeptidase activity"/>
    <property type="evidence" value="ECO:0007669"/>
    <property type="project" value="UniProtKB-EC"/>
</dbReference>
<accession>A0A4R6M308</accession>
<evidence type="ECO:0000256" key="1">
    <source>
        <dbReference type="ARBA" id="ARBA00002624"/>
    </source>
</evidence>
<keyword evidence="34" id="KW-1185">Reference proteome</keyword>
<keyword evidence="20 29" id="KW-0472">Membrane</keyword>
<keyword evidence="15" id="KW-0378">Hydrolase</keyword>
<dbReference type="Pfam" id="PF00912">
    <property type="entry name" value="Transgly"/>
    <property type="match status" value="1"/>
</dbReference>